<keyword evidence="19" id="KW-1185">Reference proteome</keyword>
<dbReference type="PANTHER" id="PTHR13117:SF5">
    <property type="entry name" value="PROTEIN RFT1 HOMOLOG"/>
    <property type="match status" value="1"/>
</dbReference>
<evidence type="ECO:0000256" key="6">
    <source>
        <dbReference type="ARBA" id="ARBA00022771"/>
    </source>
</evidence>
<keyword evidence="9 15" id="KW-1133">Transmembrane helix</keyword>
<feature type="transmembrane region" description="Helical" evidence="15">
    <location>
        <begin position="428"/>
        <end position="447"/>
    </location>
</feature>
<dbReference type="SUPFAM" id="SSF57667">
    <property type="entry name" value="beta-beta-alpha zinc fingers"/>
    <property type="match status" value="1"/>
</dbReference>
<dbReference type="SMART" id="SM00271">
    <property type="entry name" value="DnaJ"/>
    <property type="match status" value="1"/>
</dbReference>
<keyword evidence="8" id="KW-0862">Zinc</keyword>
<feature type="transmembrane region" description="Helical" evidence="15">
    <location>
        <begin position="98"/>
        <end position="124"/>
    </location>
</feature>
<evidence type="ECO:0000259" key="16">
    <source>
        <dbReference type="PROSITE" id="PS50076"/>
    </source>
</evidence>
<dbReference type="InterPro" id="IPR036869">
    <property type="entry name" value="J_dom_sf"/>
</dbReference>
<dbReference type="Gene3D" id="1.10.287.110">
    <property type="entry name" value="DnaJ domain"/>
    <property type="match status" value="1"/>
</dbReference>
<feature type="region of interest" description="Disordered" evidence="14">
    <location>
        <begin position="769"/>
        <end position="792"/>
    </location>
</feature>
<dbReference type="InterPro" id="IPR022755">
    <property type="entry name" value="Znf_C2H2_jaz"/>
</dbReference>
<evidence type="ECO:0000256" key="1">
    <source>
        <dbReference type="ARBA" id="ARBA00004477"/>
    </source>
</evidence>
<dbReference type="GO" id="GO:0034203">
    <property type="term" value="P:glycolipid translocation"/>
    <property type="evidence" value="ECO:0007669"/>
    <property type="project" value="TreeGrafter"/>
</dbReference>
<proteinExistence type="inferred from homology"/>
<evidence type="ECO:0000256" key="12">
    <source>
        <dbReference type="ARBA" id="ARBA00045912"/>
    </source>
</evidence>
<feature type="transmembrane region" description="Helical" evidence="15">
    <location>
        <begin position="485"/>
        <end position="509"/>
    </location>
</feature>
<feature type="transmembrane region" description="Helical" evidence="15">
    <location>
        <begin position="173"/>
        <end position="191"/>
    </location>
</feature>
<dbReference type="SMART" id="SM00451">
    <property type="entry name" value="ZnF_U1"/>
    <property type="match status" value="1"/>
</dbReference>
<dbReference type="SUPFAM" id="SSF46565">
    <property type="entry name" value="Chaperone J-domain"/>
    <property type="match status" value="1"/>
</dbReference>
<evidence type="ECO:0000313" key="19">
    <source>
        <dbReference type="Proteomes" id="UP000308199"/>
    </source>
</evidence>
<keyword evidence="6 13" id="KW-0863">Zinc-finger</keyword>
<keyword evidence="4 15" id="KW-0812">Transmembrane</keyword>
<dbReference type="InterPro" id="IPR013087">
    <property type="entry name" value="Znf_C2H2_type"/>
</dbReference>
<dbReference type="Proteomes" id="UP000308199">
    <property type="component" value="Unassembled WGS sequence"/>
</dbReference>
<evidence type="ECO:0000256" key="15">
    <source>
        <dbReference type="SAM" id="Phobius"/>
    </source>
</evidence>
<gene>
    <name evidence="18" type="ORF">EW145_g5680</name>
</gene>
<dbReference type="AlphaFoldDB" id="A0A4V3XC25"/>
<evidence type="ECO:0000256" key="14">
    <source>
        <dbReference type="SAM" id="MobiDB-lite"/>
    </source>
</evidence>
<feature type="compositionally biased region" description="Acidic residues" evidence="14">
    <location>
        <begin position="863"/>
        <end position="897"/>
    </location>
</feature>
<comment type="similarity">
    <text evidence="3">Belongs to the RFT1 family.</text>
</comment>
<dbReference type="PROSITE" id="PS50076">
    <property type="entry name" value="DNAJ_2"/>
    <property type="match status" value="1"/>
</dbReference>
<dbReference type="Pfam" id="PF04506">
    <property type="entry name" value="Rft-1"/>
    <property type="match status" value="1"/>
</dbReference>
<dbReference type="PROSITE" id="PS50157">
    <property type="entry name" value="ZINC_FINGER_C2H2_2"/>
    <property type="match status" value="1"/>
</dbReference>
<dbReference type="Pfam" id="PF12171">
    <property type="entry name" value="zf-C2H2_jaz"/>
    <property type="match status" value="1"/>
</dbReference>
<keyword evidence="5" id="KW-0479">Metal-binding</keyword>
<evidence type="ECO:0000256" key="8">
    <source>
        <dbReference type="ARBA" id="ARBA00022833"/>
    </source>
</evidence>
<dbReference type="GO" id="GO:0006488">
    <property type="term" value="P:dolichol-linked oligosaccharide biosynthetic process"/>
    <property type="evidence" value="ECO:0007669"/>
    <property type="project" value="InterPro"/>
</dbReference>
<feature type="domain" description="J" evidence="16">
    <location>
        <begin position="536"/>
        <end position="602"/>
    </location>
</feature>
<dbReference type="GO" id="GO:0005789">
    <property type="term" value="C:endoplasmic reticulum membrane"/>
    <property type="evidence" value="ECO:0007669"/>
    <property type="project" value="UniProtKB-SubCell"/>
</dbReference>
<comment type="subcellular location">
    <subcellularLocation>
        <location evidence="1">Endoplasmic reticulum membrane</location>
        <topology evidence="1">Multi-pass membrane protein</topology>
    </subcellularLocation>
</comment>
<dbReference type="CDD" id="cd06257">
    <property type="entry name" value="DnaJ"/>
    <property type="match status" value="1"/>
</dbReference>
<dbReference type="PANTHER" id="PTHR13117">
    <property type="entry name" value="ENDOPLASMIC RETICULUM MULTISPAN TRANSMEMBRANE PROTEIN-RELATED"/>
    <property type="match status" value="1"/>
</dbReference>
<comment type="caution">
    <text evidence="18">The sequence shown here is derived from an EMBL/GenBank/DDBJ whole genome shotgun (WGS) entry which is preliminary data.</text>
</comment>
<dbReference type="InterPro" id="IPR001623">
    <property type="entry name" value="DnaJ_domain"/>
</dbReference>
<feature type="compositionally biased region" description="Basic and acidic residues" evidence="14">
    <location>
        <begin position="898"/>
        <end position="934"/>
    </location>
</feature>
<dbReference type="InterPro" id="IPR003604">
    <property type="entry name" value="Matrin/U1-like-C_Znf_C2H2"/>
</dbReference>
<dbReference type="PRINTS" id="PR00625">
    <property type="entry name" value="JDOMAIN"/>
</dbReference>
<dbReference type="GO" id="GO:0008270">
    <property type="term" value="F:zinc ion binding"/>
    <property type="evidence" value="ECO:0007669"/>
    <property type="project" value="UniProtKB-KW"/>
</dbReference>
<dbReference type="Gene3D" id="3.30.160.60">
    <property type="entry name" value="Classic Zinc Finger"/>
    <property type="match status" value="1"/>
</dbReference>
<dbReference type="InterPro" id="IPR018253">
    <property type="entry name" value="DnaJ_domain_CS"/>
</dbReference>
<dbReference type="EMBL" id="SGPK01000364">
    <property type="protein sequence ID" value="THH04223.1"/>
    <property type="molecule type" value="Genomic_DNA"/>
</dbReference>
<evidence type="ECO:0000256" key="10">
    <source>
        <dbReference type="ARBA" id="ARBA00023136"/>
    </source>
</evidence>
<comment type="function">
    <text evidence="12">Intramembrane glycolipid transporter that operates in the biosynthetic pathway of dolichol-linked oligosaccharides, the glycan precursors employed in protein asparagine (N)-glycosylation. The sequential addition of sugars to dolichol pyrophosphate produces dolichol-linked oligosaccharides containing fourteen sugars, including two GlcNAcs, nine mannoses and three glucoses. Once assembled, the oligosaccharide is transferred from the lipid to nascent proteins by oligosaccharyltransferases. The assembly of dolichol-linked oligosaccharides begins on the cytosolic side of the endoplasmic reticulum membrane and finishes in its lumen. RFT1 could mediate the translocation of the cytosolically oriented intermediate DolPP-GlcNAc2Man5, produced by ALG11, into the ER lumen where dolichol-linked oligosaccharides assembly continues. However, the intramembrane lipid transporter activity could not be confirmed in vitro.</text>
</comment>
<evidence type="ECO:0000256" key="11">
    <source>
        <dbReference type="ARBA" id="ARBA00044793"/>
    </source>
</evidence>
<name>A0A4V3XC25_9AGAM</name>
<evidence type="ECO:0000256" key="5">
    <source>
        <dbReference type="ARBA" id="ARBA00022723"/>
    </source>
</evidence>
<feature type="compositionally biased region" description="Basic and acidic residues" evidence="14">
    <location>
        <begin position="994"/>
        <end position="1025"/>
    </location>
</feature>
<protein>
    <recommendedName>
        <fullName evidence="11">Man(5)GlcNAc(2)-PP-dolichol translocation protein RFT1</fullName>
    </recommendedName>
</protein>
<comment type="pathway">
    <text evidence="2">Protein modification; protein glycosylation.</text>
</comment>
<evidence type="ECO:0000256" key="4">
    <source>
        <dbReference type="ARBA" id="ARBA00022692"/>
    </source>
</evidence>
<evidence type="ECO:0000256" key="9">
    <source>
        <dbReference type="ARBA" id="ARBA00022989"/>
    </source>
</evidence>
<dbReference type="InterPro" id="IPR036236">
    <property type="entry name" value="Znf_C2H2_sf"/>
</dbReference>
<dbReference type="Pfam" id="PF00226">
    <property type="entry name" value="DnaJ"/>
    <property type="match status" value="1"/>
</dbReference>
<feature type="transmembrane region" description="Helical" evidence="15">
    <location>
        <begin position="354"/>
        <end position="376"/>
    </location>
</feature>
<evidence type="ECO:0000256" key="2">
    <source>
        <dbReference type="ARBA" id="ARBA00004922"/>
    </source>
</evidence>
<accession>A0A4V3XC25</accession>
<keyword evidence="7" id="KW-0256">Endoplasmic reticulum</keyword>
<dbReference type="OrthoDB" id="9979195at2759"/>
<dbReference type="GO" id="GO:0003676">
    <property type="term" value="F:nucleic acid binding"/>
    <property type="evidence" value="ECO:0007669"/>
    <property type="project" value="InterPro"/>
</dbReference>
<feature type="transmembrane region" description="Helical" evidence="15">
    <location>
        <begin position="453"/>
        <end position="473"/>
    </location>
</feature>
<feature type="transmembrane region" description="Helical" evidence="15">
    <location>
        <begin position="396"/>
        <end position="416"/>
    </location>
</feature>
<feature type="region of interest" description="Disordered" evidence="14">
    <location>
        <begin position="863"/>
        <end position="962"/>
    </location>
</feature>
<feature type="transmembrane region" description="Helical" evidence="15">
    <location>
        <begin position="203"/>
        <end position="221"/>
    </location>
</feature>
<reference evidence="18 19" key="1">
    <citation type="submission" date="2019-02" db="EMBL/GenBank/DDBJ databases">
        <title>Genome sequencing of the rare red list fungi Phellinidium pouzarii.</title>
        <authorList>
            <person name="Buettner E."/>
            <person name="Kellner H."/>
        </authorList>
    </citation>
    <scope>NUCLEOTIDE SEQUENCE [LARGE SCALE GENOMIC DNA]</scope>
    <source>
        <strain evidence="18 19">DSM 108285</strain>
    </source>
</reference>
<evidence type="ECO:0000256" key="3">
    <source>
        <dbReference type="ARBA" id="ARBA00010288"/>
    </source>
</evidence>
<dbReference type="InterPro" id="IPR007594">
    <property type="entry name" value="RFT1"/>
</dbReference>
<feature type="compositionally biased region" description="Basic and acidic residues" evidence="14">
    <location>
        <begin position="945"/>
        <end position="962"/>
    </location>
</feature>
<organism evidence="18 19">
    <name type="scientific">Phellinidium pouzarii</name>
    <dbReference type="NCBI Taxonomy" id="167371"/>
    <lineage>
        <taxon>Eukaryota</taxon>
        <taxon>Fungi</taxon>
        <taxon>Dikarya</taxon>
        <taxon>Basidiomycota</taxon>
        <taxon>Agaricomycotina</taxon>
        <taxon>Agaricomycetes</taxon>
        <taxon>Hymenochaetales</taxon>
        <taxon>Hymenochaetaceae</taxon>
        <taxon>Phellinidium</taxon>
    </lineage>
</organism>
<keyword evidence="10 15" id="KW-0472">Membrane</keyword>
<evidence type="ECO:0000259" key="17">
    <source>
        <dbReference type="PROSITE" id="PS50157"/>
    </source>
</evidence>
<evidence type="ECO:0000313" key="18">
    <source>
        <dbReference type="EMBL" id="THH04223.1"/>
    </source>
</evidence>
<feature type="domain" description="C2H2-type" evidence="17">
    <location>
        <begin position="826"/>
        <end position="855"/>
    </location>
</feature>
<dbReference type="PROSITE" id="PS00636">
    <property type="entry name" value="DNAJ_1"/>
    <property type="match status" value="1"/>
</dbReference>
<feature type="region of interest" description="Disordered" evidence="14">
    <location>
        <begin position="994"/>
        <end position="1030"/>
    </location>
</feature>
<evidence type="ECO:0000256" key="7">
    <source>
        <dbReference type="ARBA" id="ARBA00022824"/>
    </source>
</evidence>
<evidence type="ECO:0000256" key="13">
    <source>
        <dbReference type="PROSITE-ProRule" id="PRU00042"/>
    </source>
</evidence>
<sequence>MISPRSTQLQQPPELSAPNVANAALRSASSLMGLQLLSRLVTFALHQALVRLASPATYGTVSIQLELLLNTILFLSREGFRNALLRANANGGKQKEDAILVSNIALLPVYFGIIVSFLTSAAYFYFTSLATKEQSFFLSTVLLYTTAAILELLSEPLHIKSVQSLNSTVRVRAEGSAVIIKSFTTVAVLVYDSSTKGAGRFGLMAFALGQMAHSVVLLLVYSHEYRYSVAYTFCRPEAERVTPSSSTNTPGPRPLLRYFDERLLEVSLAMTAQGFVKHILTEGDKIIISRVSPLKDQGGYAVANNYGALVARIFFQPIEETSRLFFSKTLSNSRSNSLDARALQSALSRLGSLLLIYTHFSLFLVSLAPPYLGIVLSVMLPPRYLNTSAPAILSAWVWYIPVLAINGVLEAFVSSIASAKDLAKQSQWMAGASAVYISLTITLYNRSTLGDTAIVYANIANLVARILYCSYFISVATNKTKVEIVSLPSCSDIIPSFPVLISLGIAGMLTRKDMGANESRQAGNDPGARVEDGPEDYYTILEVNEDATADEIKRSFRRLALKHHPDKNYENIEEATKRFATIQQAYEVLSDEQERAWYDSHRASLVPEPDAETIFDEIRRGASGKGTGPRPRDRGLTVRHLAPFFDASKWDGFDDSGTSFFALYRNLFTRLAEDERAFTSHSPSEYPSFGYSTWTWAGPGGSIGRVGAPEGARFFYNFWLGFATAKDFVWVEPWSTVDAPDRQSLVTFIRKRDPRYKSHQAVLTAAKAALPRGGSDKSMPALPKSKSTPAPVGTFSPQAWQEIDSLSGALDTSDAWATAEDGGEAYECVACRKTFRSEAAWASHERSKKHLREMEQLRLEMLADEEELGLGDEGEDEDGEDELMEADEEEADLEIGTDENRDKPDMRSEDERHSPPRPKVREANKDTSDHEVLPKRPPSTVGDKAPGKDTRKVNSPKNRQDTMVDTSIVYLAKNELSDYTPSFLDEDKALERGKESYTVEEAKPELSKKEKRRAREAAKMARQEAEASTATAEVRPLSCCFI</sequence>
<dbReference type="PROSITE" id="PS00028">
    <property type="entry name" value="ZINC_FINGER_C2H2_1"/>
    <property type="match status" value="1"/>
</dbReference>
<feature type="transmembrane region" description="Helical" evidence="15">
    <location>
        <begin position="136"/>
        <end position="153"/>
    </location>
</feature>